<keyword evidence="2" id="KW-1185">Reference proteome</keyword>
<accession>A0ABD0JJZ3</accession>
<name>A0ABD0JJZ3_9CAEN</name>
<protein>
    <submittedName>
        <fullName evidence="1">Uncharacterized protein</fullName>
    </submittedName>
</protein>
<comment type="caution">
    <text evidence="1">The sequence shown here is derived from an EMBL/GenBank/DDBJ whole genome shotgun (WGS) entry which is preliminary data.</text>
</comment>
<dbReference type="EMBL" id="JACVVK020000413">
    <property type="protein sequence ID" value="KAK7475206.1"/>
    <property type="molecule type" value="Genomic_DNA"/>
</dbReference>
<organism evidence="1 2">
    <name type="scientific">Batillaria attramentaria</name>
    <dbReference type="NCBI Taxonomy" id="370345"/>
    <lineage>
        <taxon>Eukaryota</taxon>
        <taxon>Metazoa</taxon>
        <taxon>Spiralia</taxon>
        <taxon>Lophotrochozoa</taxon>
        <taxon>Mollusca</taxon>
        <taxon>Gastropoda</taxon>
        <taxon>Caenogastropoda</taxon>
        <taxon>Sorbeoconcha</taxon>
        <taxon>Cerithioidea</taxon>
        <taxon>Batillariidae</taxon>
        <taxon>Batillaria</taxon>
    </lineage>
</organism>
<proteinExistence type="predicted"/>
<reference evidence="1 2" key="1">
    <citation type="journal article" date="2023" name="Sci. Data">
        <title>Genome assembly of the Korean intertidal mud-creeper Batillaria attramentaria.</title>
        <authorList>
            <person name="Patra A.K."/>
            <person name="Ho P.T."/>
            <person name="Jun S."/>
            <person name="Lee S.J."/>
            <person name="Kim Y."/>
            <person name="Won Y.J."/>
        </authorList>
    </citation>
    <scope>NUCLEOTIDE SEQUENCE [LARGE SCALE GENOMIC DNA]</scope>
    <source>
        <strain evidence="1">Wonlab-2016</strain>
    </source>
</reference>
<gene>
    <name evidence="1" type="ORF">BaRGS_00033607</name>
</gene>
<sequence length="108" mass="11554">MGMEQMQQMVTSLCYTPDGDVIVLHNNHWNLGNSILGTRGVAAINGTAGSLASLLTVVRFIQKSGDVPDLATDLICVCSRPTLTSLSLCQSLRSHCGLSRGYLVLVFT</sequence>
<evidence type="ECO:0000313" key="1">
    <source>
        <dbReference type="EMBL" id="KAK7475206.1"/>
    </source>
</evidence>
<dbReference type="AlphaFoldDB" id="A0ABD0JJZ3"/>
<dbReference type="Proteomes" id="UP001519460">
    <property type="component" value="Unassembled WGS sequence"/>
</dbReference>
<evidence type="ECO:0000313" key="2">
    <source>
        <dbReference type="Proteomes" id="UP001519460"/>
    </source>
</evidence>